<accession>A0A9W6BB66</accession>
<comment type="caution">
    <text evidence="2">The sequence shown here is derived from an EMBL/GenBank/DDBJ whole genome shotgun (WGS) entry which is preliminary data.</text>
</comment>
<evidence type="ECO:0000313" key="3">
    <source>
        <dbReference type="Proteomes" id="UP001165080"/>
    </source>
</evidence>
<protein>
    <submittedName>
        <fullName evidence="2">Uncharacterized protein</fullName>
    </submittedName>
</protein>
<feature type="region of interest" description="Disordered" evidence="1">
    <location>
        <begin position="384"/>
        <end position="412"/>
    </location>
</feature>
<feature type="region of interest" description="Disordered" evidence="1">
    <location>
        <begin position="79"/>
        <end position="140"/>
    </location>
</feature>
<dbReference type="EMBL" id="BRXU01000001">
    <property type="protein sequence ID" value="GLC48560.1"/>
    <property type="molecule type" value="Genomic_DNA"/>
</dbReference>
<feature type="region of interest" description="Disordered" evidence="1">
    <location>
        <begin position="249"/>
        <end position="277"/>
    </location>
</feature>
<evidence type="ECO:0000313" key="2">
    <source>
        <dbReference type="EMBL" id="GLC48560.1"/>
    </source>
</evidence>
<feature type="compositionally biased region" description="Gly residues" evidence="1">
    <location>
        <begin position="334"/>
        <end position="350"/>
    </location>
</feature>
<sequence length="469" mass="50152">MPHDPIPKDPVYMSYITRHHQEVQHPSPHRSSSPFRPLSGLTYTDQQLQGSRSVYPHFHRPFNDHSRYLAVASGADRGVYRDLPRLPPPPWDGTNPADDTAAPRRPLSAPPPTGGRGNSGDSSSGSPHGGVSGGATPNLRLDLRGVTLTDNMTTPTGRPCYTITALVEADLESGTPVPPDVDDSGHRVAVVQTYPVPPSVVGYGNGGVRPFHQDYRHYKYYGFAGKGAKTSWAHNPKFSKIYADLLTANARDSTGPPGAPGGVPVPPPLQDVVGGPRRPLTATERKLVGQFQWHNYGAEGVPSDPKVTRLLAHVATGTHPTPRTLRHLKLPQQGGTGAEGGAGGGGGGGASPSAMARQAAAGQQYGSFLEGEVIEPYRTRVDLQSRRPMTAQGPPGGRRSAAGGDGRSARVSTYRQMSSPYAAEINRSPNHGSQSPWHQRYGHYKYSGFAGQGATSSWARNPKYAYMYD</sequence>
<feature type="compositionally biased region" description="Low complexity" evidence="1">
    <location>
        <begin position="25"/>
        <end position="37"/>
    </location>
</feature>
<name>A0A9W6BB66_9CHLO</name>
<keyword evidence="3" id="KW-1185">Reference proteome</keyword>
<dbReference type="AlphaFoldDB" id="A0A9W6BB66"/>
<feature type="region of interest" description="Disordered" evidence="1">
    <location>
        <begin position="21"/>
        <end position="41"/>
    </location>
</feature>
<dbReference type="OrthoDB" id="526572at2759"/>
<evidence type="ECO:0000256" key="1">
    <source>
        <dbReference type="SAM" id="MobiDB-lite"/>
    </source>
</evidence>
<feature type="compositionally biased region" description="Low complexity" evidence="1">
    <location>
        <begin position="391"/>
        <end position="402"/>
    </location>
</feature>
<feature type="region of interest" description="Disordered" evidence="1">
    <location>
        <begin position="317"/>
        <end position="358"/>
    </location>
</feature>
<proteinExistence type="predicted"/>
<organism evidence="2 3">
    <name type="scientific">Pleodorina starrii</name>
    <dbReference type="NCBI Taxonomy" id="330485"/>
    <lineage>
        <taxon>Eukaryota</taxon>
        <taxon>Viridiplantae</taxon>
        <taxon>Chlorophyta</taxon>
        <taxon>core chlorophytes</taxon>
        <taxon>Chlorophyceae</taxon>
        <taxon>CS clade</taxon>
        <taxon>Chlamydomonadales</taxon>
        <taxon>Volvocaceae</taxon>
        <taxon>Pleodorina</taxon>
    </lineage>
</organism>
<reference evidence="2 3" key="1">
    <citation type="journal article" date="2023" name="Commun. Biol.">
        <title>Reorganization of the ancestral sex-determining regions during the evolution of trioecy in Pleodorina starrii.</title>
        <authorList>
            <person name="Takahashi K."/>
            <person name="Suzuki S."/>
            <person name="Kawai-Toyooka H."/>
            <person name="Yamamoto K."/>
            <person name="Hamaji T."/>
            <person name="Ootsuki R."/>
            <person name="Yamaguchi H."/>
            <person name="Kawachi M."/>
            <person name="Higashiyama T."/>
            <person name="Nozaki H."/>
        </authorList>
    </citation>
    <scope>NUCLEOTIDE SEQUENCE [LARGE SCALE GENOMIC DNA]</scope>
    <source>
        <strain evidence="2 3">NIES-4479</strain>
    </source>
</reference>
<dbReference type="Proteomes" id="UP001165080">
    <property type="component" value="Unassembled WGS sequence"/>
</dbReference>
<feature type="compositionally biased region" description="Pro residues" evidence="1">
    <location>
        <begin position="257"/>
        <end position="269"/>
    </location>
</feature>
<gene>
    <name evidence="2" type="primary">PLEST001087</name>
    <name evidence="2" type="ORF">PLESTB_000111300</name>
</gene>